<dbReference type="InterPro" id="IPR041118">
    <property type="entry name" value="Rx_N"/>
</dbReference>
<dbReference type="InterPro" id="IPR027417">
    <property type="entry name" value="P-loop_NTPase"/>
</dbReference>
<dbReference type="AlphaFoldDB" id="A0AAQ3SIA8"/>
<dbReference type="InterPro" id="IPR032675">
    <property type="entry name" value="LRR_dom_sf"/>
</dbReference>
<reference evidence="13 14" key="1">
    <citation type="submission" date="2024-02" db="EMBL/GenBank/DDBJ databases">
        <title>High-quality chromosome-scale genome assembly of Pensacola bahiagrass (Paspalum notatum Flugge var. saurae).</title>
        <authorList>
            <person name="Vega J.M."/>
            <person name="Podio M."/>
            <person name="Orjuela J."/>
            <person name="Siena L.A."/>
            <person name="Pessino S.C."/>
            <person name="Combes M.C."/>
            <person name="Mariac C."/>
            <person name="Albertini E."/>
            <person name="Pupilli F."/>
            <person name="Ortiz J.P.A."/>
            <person name="Leblanc O."/>
        </authorList>
    </citation>
    <scope>NUCLEOTIDE SEQUENCE [LARGE SCALE GENOMIC DNA]</scope>
    <source>
        <strain evidence="13">R1</strain>
        <tissue evidence="13">Leaf</tissue>
    </source>
</reference>
<gene>
    <name evidence="13" type="ORF">U9M48_001442</name>
</gene>
<feature type="domain" description="Disease resistance protein winged helix" evidence="10">
    <location>
        <begin position="425"/>
        <end position="468"/>
    </location>
</feature>
<dbReference type="InterPro" id="IPR001611">
    <property type="entry name" value="Leu-rich_rpt"/>
</dbReference>
<dbReference type="Pfam" id="PF00560">
    <property type="entry name" value="LRR_1"/>
    <property type="match status" value="1"/>
</dbReference>
<dbReference type="Proteomes" id="UP001341281">
    <property type="component" value="Chromosome 01"/>
</dbReference>
<keyword evidence="6" id="KW-0067">ATP-binding</keyword>
<dbReference type="InterPro" id="IPR036388">
    <property type="entry name" value="WH-like_DNA-bd_sf"/>
</dbReference>
<evidence type="ECO:0000313" key="13">
    <source>
        <dbReference type="EMBL" id="WVZ50160.1"/>
    </source>
</evidence>
<dbReference type="InterPro" id="IPR056789">
    <property type="entry name" value="LRR_R13L1-DRL21"/>
</dbReference>
<feature type="domain" description="Disease resistance N-terminal" evidence="9">
    <location>
        <begin position="13"/>
        <end position="88"/>
    </location>
</feature>
<organism evidence="13 14">
    <name type="scientific">Paspalum notatum var. saurae</name>
    <dbReference type="NCBI Taxonomy" id="547442"/>
    <lineage>
        <taxon>Eukaryota</taxon>
        <taxon>Viridiplantae</taxon>
        <taxon>Streptophyta</taxon>
        <taxon>Embryophyta</taxon>
        <taxon>Tracheophyta</taxon>
        <taxon>Spermatophyta</taxon>
        <taxon>Magnoliopsida</taxon>
        <taxon>Liliopsida</taxon>
        <taxon>Poales</taxon>
        <taxon>Poaceae</taxon>
        <taxon>PACMAD clade</taxon>
        <taxon>Panicoideae</taxon>
        <taxon>Andropogonodae</taxon>
        <taxon>Paspaleae</taxon>
        <taxon>Paspalinae</taxon>
        <taxon>Paspalum</taxon>
    </lineage>
</organism>
<feature type="domain" description="R13L1/DRL21-like LRR repeat region" evidence="12">
    <location>
        <begin position="937"/>
        <end position="1058"/>
    </location>
</feature>
<dbReference type="GO" id="GO:0051707">
    <property type="term" value="P:response to other organism"/>
    <property type="evidence" value="ECO:0007669"/>
    <property type="project" value="UniProtKB-ARBA"/>
</dbReference>
<evidence type="ECO:0000259" key="10">
    <source>
        <dbReference type="Pfam" id="PF23559"/>
    </source>
</evidence>
<keyword evidence="5" id="KW-0611">Plant defense</keyword>
<dbReference type="Pfam" id="PF00931">
    <property type="entry name" value="NB-ARC"/>
    <property type="match status" value="1"/>
</dbReference>
<sequence>MAEAVAGLLTSAFVNLAKDKLSSAIGEQANLLWNFDGDLENMVDTLETISAALEDAERRSVKEKLVQLLLKRLKHAAVDISDILEDHQDTIDQATTAKMPRFLSCLPMGYKRIVVANRMKTARENISKINKEFQSFNFRQGTTTTIEQCYDKRETTSDLPEEPIIGRDGEKQKIIDLLLSTDTNNDEIVIVPIYGLGGIGKSTLAQQVCNADQFKKYDHRIWIYVSQDFNLLEIGRSIISQLSKDGGQQNSSTQQVINNCIGRLLHGKKVLIVLDDLWENRQNELDKLRTMLHVKDSMMRVIITTRKGDIARKISTSEPYKLQPLKDDICWEIIKRSSKFDLKSNKQKLEEIGLDIVKKCGGVAIAAQAIGFMLQSEDDESGWRKINNSDIWNEPCEDNDVLPSLKLSYERMPPQLRICFSYCAIFPKGHDIVEDDLVHQWIALGFIERSKMMDCIKILLEMSFLQVSKLPSVHNNCSNSAFADYYLYVPMLISEQHVVRYTIHDLVHDLARLILADELIVFDVATKRNARTHRYCRYSLLKKYDGTTKLSNILPSKMRVLRLSDCGKLDIPSGAFSFAKCLRTLDFSETSGILLPDSIGQLKQLRCLIAPRMQNESLPECITELAKLQYLKISESCQISTLPESICKLGCLEYLSLSVCSGISKLPESFGDLKCMVHLDMSGCSRISVLPSSFGKLTNLRHLELSNCSSLQEMPESLCGITQLQHLNLSYCNGLQRLPEAIGDLADLQYLNMSKCREIGELPKSMIKLQNLLHLELSQCRGVQEWLLLGGLRGLTTLKHLDLSRTHIAHEKSVVDFGNLTNLKKLILVSCRINSVDFIGSLTNLEELDLSWNEYLQCLPESICNLKRLQILDLSWCIALQSLPESIGALGLKSLRLEECSAELMDQASSLVHYSRTLPVFKVVANDTSGCRKLHLLEGAHHISELRILSLENARSLEEANKAKLADKHNLSKLTLEWTRGVDRHLNDIDLLEQLVPPRGLEHLCLEGYSCTGFPGWVMDISRHLTNLIFIVLRNLPNCSNLPVLGQLPHLEKLVLDHLPTIKKLGWEFCGGKGAFRRLSSLHISLMEGLEEWSTAYYVEDGVEEFMFPVLHTLTIDWCPKLRLKPCPPTFHECRIYGSDHVLSSFEEVRTISHQTSSSRATKLELGRMHCQSMEVFHHFSTLQGLTISYCDKLTSLPESIRHLTSLHSLTLQWCEGISALPEWLGDLSSLKTFVVDSCGSIKSLPSCIHQLKGLEKLKIRCNRELKEWCESEENKRCD</sequence>
<evidence type="ECO:0000259" key="9">
    <source>
        <dbReference type="Pfam" id="PF18052"/>
    </source>
</evidence>
<dbReference type="SUPFAM" id="SSF52058">
    <property type="entry name" value="L domain-like"/>
    <property type="match status" value="2"/>
</dbReference>
<evidence type="ECO:0000256" key="6">
    <source>
        <dbReference type="ARBA" id="ARBA00022840"/>
    </source>
</evidence>
<dbReference type="GO" id="GO:0006952">
    <property type="term" value="P:defense response"/>
    <property type="evidence" value="ECO:0007669"/>
    <property type="project" value="UniProtKB-KW"/>
</dbReference>
<keyword evidence="4" id="KW-0547">Nucleotide-binding</keyword>
<dbReference type="InterPro" id="IPR055414">
    <property type="entry name" value="LRR_R13L4/SHOC2-like"/>
</dbReference>
<dbReference type="InterPro" id="IPR058922">
    <property type="entry name" value="WHD_DRP"/>
</dbReference>
<evidence type="ECO:0000256" key="4">
    <source>
        <dbReference type="ARBA" id="ARBA00022741"/>
    </source>
</evidence>
<dbReference type="Gene3D" id="1.10.8.430">
    <property type="entry name" value="Helical domain of apoptotic protease-activating factors"/>
    <property type="match status" value="1"/>
</dbReference>
<keyword evidence="7" id="KW-0175">Coiled coil</keyword>
<dbReference type="InterPro" id="IPR002182">
    <property type="entry name" value="NB-ARC"/>
</dbReference>
<accession>A0AAQ3SIA8</accession>
<dbReference type="PANTHER" id="PTHR36766">
    <property type="entry name" value="PLANT BROAD-SPECTRUM MILDEW RESISTANCE PROTEIN RPW8"/>
    <property type="match status" value="1"/>
</dbReference>
<dbReference type="InterPro" id="IPR003591">
    <property type="entry name" value="Leu-rich_rpt_typical-subtyp"/>
</dbReference>
<evidence type="ECO:0000256" key="5">
    <source>
        <dbReference type="ARBA" id="ARBA00022821"/>
    </source>
</evidence>
<dbReference type="Gene3D" id="1.10.10.10">
    <property type="entry name" value="Winged helix-like DNA-binding domain superfamily/Winged helix DNA-binding domain"/>
    <property type="match status" value="1"/>
</dbReference>
<keyword evidence="3" id="KW-0677">Repeat</keyword>
<evidence type="ECO:0000256" key="3">
    <source>
        <dbReference type="ARBA" id="ARBA00022737"/>
    </source>
</evidence>
<dbReference type="EMBL" id="CP144745">
    <property type="protein sequence ID" value="WVZ50160.1"/>
    <property type="molecule type" value="Genomic_DNA"/>
</dbReference>
<name>A0AAQ3SIA8_PASNO</name>
<dbReference type="SMART" id="SM00367">
    <property type="entry name" value="LRR_CC"/>
    <property type="match status" value="4"/>
</dbReference>
<dbReference type="Pfam" id="PF23559">
    <property type="entry name" value="WHD_DRP"/>
    <property type="match status" value="1"/>
</dbReference>
<evidence type="ECO:0000313" key="14">
    <source>
        <dbReference type="Proteomes" id="UP001341281"/>
    </source>
</evidence>
<dbReference type="SUPFAM" id="SSF52540">
    <property type="entry name" value="P-loop containing nucleoside triphosphate hydrolases"/>
    <property type="match status" value="1"/>
</dbReference>
<evidence type="ECO:0000256" key="2">
    <source>
        <dbReference type="ARBA" id="ARBA00022614"/>
    </source>
</evidence>
<dbReference type="InterPro" id="IPR006553">
    <property type="entry name" value="Leu-rich_rpt_Cys-con_subtyp"/>
</dbReference>
<dbReference type="FunFam" id="3.40.50.300:FF:001091">
    <property type="entry name" value="Probable disease resistance protein At1g61300"/>
    <property type="match status" value="1"/>
</dbReference>
<dbReference type="SMART" id="SM00369">
    <property type="entry name" value="LRR_TYP"/>
    <property type="match status" value="5"/>
</dbReference>
<comment type="similarity">
    <text evidence="1">Belongs to the disease resistance NB-LRR family.</text>
</comment>
<dbReference type="GO" id="GO:0005524">
    <property type="term" value="F:ATP binding"/>
    <property type="evidence" value="ECO:0007669"/>
    <property type="project" value="UniProtKB-KW"/>
</dbReference>
<dbReference type="PANTHER" id="PTHR36766:SF73">
    <property type="entry name" value="NB-ARC DOMAIN-CONTAINING PROTEIN"/>
    <property type="match status" value="1"/>
</dbReference>
<dbReference type="Gene3D" id="3.80.10.10">
    <property type="entry name" value="Ribonuclease Inhibitor"/>
    <property type="match status" value="4"/>
</dbReference>
<dbReference type="Pfam" id="PF18052">
    <property type="entry name" value="Rx_N"/>
    <property type="match status" value="1"/>
</dbReference>
<dbReference type="PRINTS" id="PR00364">
    <property type="entry name" value="DISEASERSIST"/>
</dbReference>
<feature type="domain" description="NB-ARC" evidence="8">
    <location>
        <begin position="170"/>
        <end position="336"/>
    </location>
</feature>
<proteinExistence type="inferred from homology"/>
<dbReference type="Gene3D" id="1.20.5.4130">
    <property type="match status" value="1"/>
</dbReference>
<keyword evidence="2" id="KW-0433">Leucine-rich repeat</keyword>
<evidence type="ECO:0000256" key="1">
    <source>
        <dbReference type="ARBA" id="ARBA00008894"/>
    </source>
</evidence>
<evidence type="ECO:0000259" key="12">
    <source>
        <dbReference type="Pfam" id="PF25019"/>
    </source>
</evidence>
<evidence type="ECO:0000259" key="8">
    <source>
        <dbReference type="Pfam" id="PF00931"/>
    </source>
</evidence>
<dbReference type="Pfam" id="PF23598">
    <property type="entry name" value="LRR_14"/>
    <property type="match status" value="1"/>
</dbReference>
<dbReference type="GO" id="GO:0043531">
    <property type="term" value="F:ADP binding"/>
    <property type="evidence" value="ECO:0007669"/>
    <property type="project" value="InterPro"/>
</dbReference>
<dbReference type="Pfam" id="PF25019">
    <property type="entry name" value="LRR_R13L1-DRL21"/>
    <property type="match status" value="1"/>
</dbReference>
<evidence type="ECO:0000256" key="7">
    <source>
        <dbReference type="ARBA" id="ARBA00023054"/>
    </source>
</evidence>
<evidence type="ECO:0000259" key="11">
    <source>
        <dbReference type="Pfam" id="PF23598"/>
    </source>
</evidence>
<dbReference type="Gene3D" id="3.40.50.300">
    <property type="entry name" value="P-loop containing nucleotide triphosphate hydrolases"/>
    <property type="match status" value="1"/>
</dbReference>
<dbReference type="SUPFAM" id="SSF52047">
    <property type="entry name" value="RNI-like"/>
    <property type="match status" value="1"/>
</dbReference>
<feature type="domain" description="Disease resistance R13L4/SHOC-2-like LRR" evidence="11">
    <location>
        <begin position="620"/>
        <end position="730"/>
    </location>
</feature>
<protein>
    <submittedName>
        <fullName evidence="13">Uncharacterized protein</fullName>
    </submittedName>
</protein>
<dbReference type="InterPro" id="IPR042197">
    <property type="entry name" value="Apaf_helical"/>
</dbReference>
<keyword evidence="14" id="KW-1185">Reference proteome</keyword>